<dbReference type="Proteomes" id="UP001458880">
    <property type="component" value="Unassembled WGS sequence"/>
</dbReference>
<organism evidence="1 2">
    <name type="scientific">Popillia japonica</name>
    <name type="common">Japanese beetle</name>
    <dbReference type="NCBI Taxonomy" id="7064"/>
    <lineage>
        <taxon>Eukaryota</taxon>
        <taxon>Metazoa</taxon>
        <taxon>Ecdysozoa</taxon>
        <taxon>Arthropoda</taxon>
        <taxon>Hexapoda</taxon>
        <taxon>Insecta</taxon>
        <taxon>Pterygota</taxon>
        <taxon>Neoptera</taxon>
        <taxon>Endopterygota</taxon>
        <taxon>Coleoptera</taxon>
        <taxon>Polyphaga</taxon>
        <taxon>Scarabaeiformia</taxon>
        <taxon>Scarabaeidae</taxon>
        <taxon>Rutelinae</taxon>
        <taxon>Popillia</taxon>
    </lineage>
</organism>
<protein>
    <submittedName>
        <fullName evidence="1">Uncharacterized protein</fullName>
    </submittedName>
</protein>
<dbReference type="EMBL" id="JASPKY010000089">
    <property type="protein sequence ID" value="KAK9738166.1"/>
    <property type="molecule type" value="Genomic_DNA"/>
</dbReference>
<reference evidence="1 2" key="1">
    <citation type="journal article" date="2024" name="BMC Genomics">
        <title>De novo assembly and annotation of Popillia japonica's genome with initial clues to its potential as an invasive pest.</title>
        <authorList>
            <person name="Cucini C."/>
            <person name="Boschi S."/>
            <person name="Funari R."/>
            <person name="Cardaioli E."/>
            <person name="Iannotti N."/>
            <person name="Marturano G."/>
            <person name="Paoli F."/>
            <person name="Bruttini M."/>
            <person name="Carapelli A."/>
            <person name="Frati F."/>
            <person name="Nardi F."/>
        </authorList>
    </citation>
    <scope>NUCLEOTIDE SEQUENCE [LARGE SCALE GENOMIC DNA]</scope>
    <source>
        <strain evidence="1">DMR45628</strain>
    </source>
</reference>
<gene>
    <name evidence="1" type="ORF">QE152_g10049</name>
</gene>
<sequence length="108" mass="11603">MSDCGRRCDGSSFLEQFWELPQDLQEFLALVIRPVAVPYWDGAAVEWGGWCCSAGGLSAKNGWFAAALFLRGCILLPGRSRPAARSATEGGISFFGLGWLELGTFAGP</sequence>
<evidence type="ECO:0000313" key="1">
    <source>
        <dbReference type="EMBL" id="KAK9738166.1"/>
    </source>
</evidence>
<keyword evidence="2" id="KW-1185">Reference proteome</keyword>
<proteinExistence type="predicted"/>
<comment type="caution">
    <text evidence="1">The sequence shown here is derived from an EMBL/GenBank/DDBJ whole genome shotgun (WGS) entry which is preliminary data.</text>
</comment>
<accession>A0AAW1LVU2</accession>
<evidence type="ECO:0000313" key="2">
    <source>
        <dbReference type="Proteomes" id="UP001458880"/>
    </source>
</evidence>
<name>A0AAW1LVU2_POPJA</name>
<dbReference type="AlphaFoldDB" id="A0AAW1LVU2"/>